<reference evidence="2 3" key="1">
    <citation type="submission" date="2017-05" db="EMBL/GenBank/DDBJ databases">
        <title>Complete genome sequence of Streptomyces sp. SCSIO 03032 revealed the diverse biosynthetic pathways for its bioactive secondary metabolites.</title>
        <authorList>
            <person name="Ma L."/>
            <person name="Zhu Y."/>
            <person name="Zhang W."/>
            <person name="Zhang G."/>
            <person name="Tian X."/>
            <person name="Zhang S."/>
            <person name="Zhang C."/>
        </authorList>
    </citation>
    <scope>NUCLEOTIDE SEQUENCE [LARGE SCALE GENOMIC DNA]</scope>
    <source>
        <strain evidence="2 3">SCSIO 03032</strain>
    </source>
</reference>
<feature type="compositionally biased region" description="Basic and acidic residues" evidence="1">
    <location>
        <begin position="25"/>
        <end position="64"/>
    </location>
</feature>
<evidence type="ECO:0000313" key="2">
    <source>
        <dbReference type="EMBL" id="ARQ67631.1"/>
    </source>
</evidence>
<gene>
    <name evidence="2" type="ORF">CAG99_01230</name>
</gene>
<organism evidence="2 3">
    <name type="scientific">Streptomyces marincola</name>
    <dbReference type="NCBI Taxonomy" id="2878388"/>
    <lineage>
        <taxon>Bacteria</taxon>
        <taxon>Bacillati</taxon>
        <taxon>Actinomycetota</taxon>
        <taxon>Actinomycetes</taxon>
        <taxon>Kitasatosporales</taxon>
        <taxon>Streptomycetaceae</taxon>
        <taxon>Streptomyces</taxon>
    </lineage>
</organism>
<evidence type="ECO:0000256" key="1">
    <source>
        <dbReference type="SAM" id="MobiDB-lite"/>
    </source>
</evidence>
<sequence length="163" mass="17072">MTEAAYADTRSAGRPPDGSRGFADTAREQTRAVTDRARDEARHTAHDLRGRAADEADSQTHRTADAVRQWADDLAGLAAGAPAESQAKNLVAQAADQGHRAADYLDAHGFSGLVEDVQGFARRRPAAFLGGAALAGLAIGRLVRAGRAEGDGDAQGDDREPEV</sequence>
<accession>A0A1W7CS59</accession>
<name>A0A1W7CS59_9ACTN</name>
<keyword evidence="3" id="KW-1185">Reference proteome</keyword>
<dbReference type="AlphaFoldDB" id="A0A1W7CS59"/>
<dbReference type="EMBL" id="CP021121">
    <property type="protein sequence ID" value="ARQ67631.1"/>
    <property type="molecule type" value="Genomic_DNA"/>
</dbReference>
<protein>
    <recommendedName>
        <fullName evidence="4">DUF3618 domain-containing protein</fullName>
    </recommendedName>
</protein>
<dbReference type="OrthoDB" id="3543540at2"/>
<dbReference type="RefSeq" id="WP_086157156.1">
    <property type="nucleotide sequence ID" value="NZ_CP021121.1"/>
</dbReference>
<dbReference type="KEGG" id="smao:CAG99_01230"/>
<evidence type="ECO:0000313" key="3">
    <source>
        <dbReference type="Proteomes" id="UP000194218"/>
    </source>
</evidence>
<proteinExistence type="predicted"/>
<feature type="region of interest" description="Disordered" evidence="1">
    <location>
        <begin position="1"/>
        <end position="64"/>
    </location>
</feature>
<evidence type="ECO:0008006" key="4">
    <source>
        <dbReference type="Google" id="ProtNLM"/>
    </source>
</evidence>
<dbReference type="Proteomes" id="UP000194218">
    <property type="component" value="Chromosome"/>
</dbReference>